<evidence type="ECO:0000313" key="3">
    <source>
        <dbReference type="Proteomes" id="UP000429607"/>
    </source>
</evidence>
<accession>A0A6A3PBK4</accession>
<sequence length="279" mass="32260">MARWMTIDQKRQIIAKSVECPSLTHAELAEWAVITFKLPHKPARSTISGILSNTSRITIDAYGDGRRRKPLKVLSLRLEHRLVQWVKEYKDKNIYLSRQLITMRARHLQGEICDTWDLNLAHSLHASPRFAFAPASWRSRFCGTKGGSSRTAEPTRDNGSVRKLPTNTTAYLQPMGSGIIAAFKQRYRRKQLEWVYGKMKRREDVDKKAYAVDQRRAMEWSNEIWQDMQKTRTISNGFRHTGVDFNGVNENPCTYGDDFYRWMTDCPAARSLQLTTSTV</sequence>
<protein>
    <recommendedName>
        <fullName evidence="1">DDE-1 domain-containing protein</fullName>
    </recommendedName>
</protein>
<name>A0A6A3PBK4_9STRA</name>
<gene>
    <name evidence="2" type="ORF">PR001_g2741</name>
</gene>
<dbReference type="AlphaFoldDB" id="A0A6A3PBK4"/>
<proteinExistence type="predicted"/>
<reference evidence="2 3" key="1">
    <citation type="submission" date="2018-09" db="EMBL/GenBank/DDBJ databases">
        <title>Genomic investigation of the strawberry pathogen Phytophthora fragariae indicates pathogenicity is determined by transcriptional variation in three key races.</title>
        <authorList>
            <person name="Adams T.M."/>
            <person name="Armitage A.D."/>
            <person name="Sobczyk M.K."/>
            <person name="Bates H.J."/>
            <person name="Dunwell J.M."/>
            <person name="Nellist C.F."/>
            <person name="Harrison R.J."/>
        </authorList>
    </citation>
    <scope>NUCLEOTIDE SEQUENCE [LARGE SCALE GENOMIC DNA]</scope>
    <source>
        <strain evidence="2 3">SCRP249</strain>
    </source>
</reference>
<dbReference type="Proteomes" id="UP000429607">
    <property type="component" value="Unassembled WGS sequence"/>
</dbReference>
<organism evidence="2 3">
    <name type="scientific">Phytophthora rubi</name>
    <dbReference type="NCBI Taxonomy" id="129364"/>
    <lineage>
        <taxon>Eukaryota</taxon>
        <taxon>Sar</taxon>
        <taxon>Stramenopiles</taxon>
        <taxon>Oomycota</taxon>
        <taxon>Peronosporomycetes</taxon>
        <taxon>Peronosporales</taxon>
        <taxon>Peronosporaceae</taxon>
        <taxon>Phytophthora</taxon>
    </lineage>
</organism>
<dbReference type="Pfam" id="PF03184">
    <property type="entry name" value="DDE_1"/>
    <property type="match status" value="1"/>
</dbReference>
<dbReference type="InterPro" id="IPR004875">
    <property type="entry name" value="DDE_SF_endonuclease_dom"/>
</dbReference>
<dbReference type="EMBL" id="QXFV01000096">
    <property type="protein sequence ID" value="KAE9050066.1"/>
    <property type="molecule type" value="Genomic_DNA"/>
</dbReference>
<evidence type="ECO:0000259" key="1">
    <source>
        <dbReference type="Pfam" id="PF03184"/>
    </source>
</evidence>
<feature type="domain" description="DDE-1" evidence="1">
    <location>
        <begin position="158"/>
        <end position="238"/>
    </location>
</feature>
<comment type="caution">
    <text evidence="2">The sequence shown here is derived from an EMBL/GenBank/DDBJ whole genome shotgun (WGS) entry which is preliminary data.</text>
</comment>
<dbReference type="GO" id="GO:0003676">
    <property type="term" value="F:nucleic acid binding"/>
    <property type="evidence" value="ECO:0007669"/>
    <property type="project" value="InterPro"/>
</dbReference>
<evidence type="ECO:0000313" key="2">
    <source>
        <dbReference type="EMBL" id="KAE9050066.1"/>
    </source>
</evidence>